<dbReference type="InterPro" id="IPR005117">
    <property type="entry name" value="NiRdtase/SiRdtase_haem-b_fer"/>
</dbReference>
<dbReference type="EMBL" id="UOGE01000038">
    <property type="protein sequence ID" value="VAX19081.1"/>
    <property type="molecule type" value="Genomic_DNA"/>
</dbReference>
<dbReference type="SUPFAM" id="SSF56014">
    <property type="entry name" value="Nitrite and sulphite reductase 4Fe-4S domain-like"/>
    <property type="match status" value="1"/>
</dbReference>
<feature type="domain" description="4Fe-4S ferredoxin-type" evidence="5">
    <location>
        <begin position="273"/>
        <end position="301"/>
    </location>
</feature>
<dbReference type="SUPFAM" id="SSF54862">
    <property type="entry name" value="4Fe-4S ferredoxins"/>
    <property type="match status" value="1"/>
</dbReference>
<dbReference type="Gene3D" id="3.30.70.20">
    <property type="match status" value="1"/>
</dbReference>
<organism evidence="6">
    <name type="scientific">hydrothermal vent metagenome</name>
    <dbReference type="NCBI Taxonomy" id="652676"/>
    <lineage>
        <taxon>unclassified sequences</taxon>
        <taxon>metagenomes</taxon>
        <taxon>ecological metagenomes</taxon>
    </lineage>
</organism>
<accession>A0A3B1BX45</accession>
<dbReference type="GO" id="GO:0018551">
    <property type="term" value="F:dissimilatory sulfite reductase (NADH) activity"/>
    <property type="evidence" value="ECO:0007669"/>
    <property type="project" value="InterPro"/>
</dbReference>
<evidence type="ECO:0000256" key="4">
    <source>
        <dbReference type="SAM" id="MobiDB-lite"/>
    </source>
</evidence>
<dbReference type="Gene3D" id="6.10.140.1420">
    <property type="match status" value="1"/>
</dbReference>
<dbReference type="Gene3D" id="3.30.70.2500">
    <property type="match status" value="1"/>
</dbReference>
<dbReference type="Pfam" id="PF03460">
    <property type="entry name" value="NIR_SIR_ferr"/>
    <property type="match status" value="1"/>
</dbReference>
<reference evidence="6" key="1">
    <citation type="submission" date="2018-06" db="EMBL/GenBank/DDBJ databases">
        <authorList>
            <person name="Zhirakovskaya E."/>
        </authorList>
    </citation>
    <scope>NUCLEOTIDE SEQUENCE</scope>
</reference>
<protein>
    <submittedName>
        <fullName evidence="6">Dissimilatory sulfite reductase, alpha subunit</fullName>
        <ecNumber evidence="6">1.8.99.3</ecNumber>
    </submittedName>
</protein>
<evidence type="ECO:0000259" key="5">
    <source>
        <dbReference type="PROSITE" id="PS51379"/>
    </source>
</evidence>
<keyword evidence="1" id="KW-0479">Metal-binding</keyword>
<keyword evidence="3" id="KW-0411">Iron-sulfur</keyword>
<dbReference type="PROSITE" id="PS51379">
    <property type="entry name" value="4FE4S_FER_2"/>
    <property type="match status" value="1"/>
</dbReference>
<name>A0A3B1BX45_9ZZZZ</name>
<dbReference type="InterPro" id="IPR006067">
    <property type="entry name" value="NO2/SO3_Rdtase_4Fe4S_dom"/>
</dbReference>
<dbReference type="GO" id="GO:0020037">
    <property type="term" value="F:heme binding"/>
    <property type="evidence" value="ECO:0007669"/>
    <property type="project" value="InterPro"/>
</dbReference>
<dbReference type="Gene3D" id="3.30.413.10">
    <property type="entry name" value="Sulfite Reductase Hemoprotein, domain 1"/>
    <property type="match status" value="1"/>
</dbReference>
<dbReference type="InterPro" id="IPR045854">
    <property type="entry name" value="NO2/SO3_Rdtase_4Fe4S_sf"/>
</dbReference>
<dbReference type="InterPro" id="IPR011806">
    <property type="entry name" value="DsrA"/>
</dbReference>
<sequence length="425" mass="47969">MSDKNKSTKTYDTPMLDKLETGPWPSFVTDLKELSKKKPAVGQLLGQLEQSYEDKWNYWQGTVLNVDGYGGGVIARYSELGERFPDIAEFHTIRIIPPSGWVYSTKTLRELCDIWEKHSAGIMQLHGMTGDILLLGTDNTTTFEAAEDLMEHGWDLGGSGAALRTLSCCVGEARCEWSCYDTMGLTKYLTDRFISQLHRPELPYKYKFKLSGCANDCACSVQRSDMPIIGTWRGPMQIDQEEVKNFIEDKGEEYVVENVLTRCPTNCIFLRDGKIEVDNDDCVRCMHCINVMHKALRPGKDRGATILLGGKRTLKIGDTFGSMIIPFIKLQTEEDWDKFGDIVERIWDFWGDNGLEHERVGEFIDRVGLATFLEGAGLELDAEMVLHPRTNSYIKFEELAPGKLEGEGNKEPAVTSKETENLEKA</sequence>
<keyword evidence="2" id="KW-0408">Iron</keyword>
<gene>
    <name evidence="6" type="ORF">MNBD_NITROSPINAE02-1312</name>
</gene>
<proteinExistence type="predicted"/>
<keyword evidence="6" id="KW-0560">Oxidoreductase</keyword>
<dbReference type="GO" id="GO:0046872">
    <property type="term" value="F:metal ion binding"/>
    <property type="evidence" value="ECO:0007669"/>
    <property type="project" value="UniProtKB-KW"/>
</dbReference>
<dbReference type="AlphaFoldDB" id="A0A3B1BX45"/>
<dbReference type="NCBIfam" id="TIGR02064">
    <property type="entry name" value="dsrA"/>
    <property type="match status" value="1"/>
</dbReference>
<dbReference type="EC" id="1.8.99.3" evidence="6"/>
<dbReference type="InterPro" id="IPR017896">
    <property type="entry name" value="4Fe4S_Fe-S-bd"/>
</dbReference>
<feature type="region of interest" description="Disordered" evidence="4">
    <location>
        <begin position="403"/>
        <end position="425"/>
    </location>
</feature>
<dbReference type="GO" id="GO:0051539">
    <property type="term" value="F:4 iron, 4 sulfur cluster binding"/>
    <property type="evidence" value="ECO:0007669"/>
    <property type="project" value="InterPro"/>
</dbReference>
<evidence type="ECO:0000313" key="6">
    <source>
        <dbReference type="EMBL" id="VAX19081.1"/>
    </source>
</evidence>
<evidence type="ECO:0000256" key="3">
    <source>
        <dbReference type="ARBA" id="ARBA00023014"/>
    </source>
</evidence>
<evidence type="ECO:0000256" key="2">
    <source>
        <dbReference type="ARBA" id="ARBA00023004"/>
    </source>
</evidence>
<dbReference type="SUPFAM" id="SSF55124">
    <property type="entry name" value="Nitrite/Sulfite reductase N-terminal domain-like"/>
    <property type="match status" value="1"/>
</dbReference>
<evidence type="ECO:0000256" key="1">
    <source>
        <dbReference type="ARBA" id="ARBA00022723"/>
    </source>
</evidence>
<dbReference type="Pfam" id="PF01077">
    <property type="entry name" value="NIR_SIR"/>
    <property type="match status" value="1"/>
</dbReference>
<dbReference type="InterPro" id="IPR036136">
    <property type="entry name" value="Nit/Sulf_reduc_fer-like_dom_sf"/>
</dbReference>